<evidence type="ECO:0000256" key="1">
    <source>
        <dbReference type="SAM" id="MobiDB-lite"/>
    </source>
</evidence>
<dbReference type="InterPro" id="IPR036412">
    <property type="entry name" value="HAD-like_sf"/>
</dbReference>
<dbReference type="InterPro" id="IPR019236">
    <property type="entry name" value="APP1_cat"/>
</dbReference>
<feature type="domain" description="Phosphatidate phosphatase APP1 catalytic" evidence="2">
    <location>
        <begin position="165"/>
        <end position="316"/>
    </location>
</feature>
<dbReference type="SUPFAM" id="SSF56784">
    <property type="entry name" value="HAD-like"/>
    <property type="match status" value="1"/>
</dbReference>
<accession>A0A542DYW4</accession>
<evidence type="ECO:0000313" key="3">
    <source>
        <dbReference type="EMBL" id="TQJ08290.1"/>
    </source>
</evidence>
<feature type="region of interest" description="Disordered" evidence="1">
    <location>
        <begin position="53"/>
        <end position="83"/>
    </location>
</feature>
<proteinExistence type="predicted"/>
<feature type="compositionally biased region" description="Basic and acidic residues" evidence="1">
    <location>
        <begin position="53"/>
        <end position="78"/>
    </location>
</feature>
<organism evidence="3 4">
    <name type="scientific">Lapillicoccus jejuensis</name>
    <dbReference type="NCBI Taxonomy" id="402171"/>
    <lineage>
        <taxon>Bacteria</taxon>
        <taxon>Bacillati</taxon>
        <taxon>Actinomycetota</taxon>
        <taxon>Actinomycetes</taxon>
        <taxon>Micrococcales</taxon>
        <taxon>Intrasporangiaceae</taxon>
        <taxon>Lapillicoccus</taxon>
    </lineage>
</organism>
<dbReference type="Pfam" id="PF09949">
    <property type="entry name" value="APP1_cat"/>
    <property type="match status" value="1"/>
</dbReference>
<evidence type="ECO:0000313" key="4">
    <source>
        <dbReference type="Proteomes" id="UP000317893"/>
    </source>
</evidence>
<dbReference type="RefSeq" id="WP_141847822.1">
    <property type="nucleotide sequence ID" value="NZ_BAAAPR010000004.1"/>
</dbReference>
<dbReference type="GO" id="GO:0008195">
    <property type="term" value="F:phosphatidate phosphatase activity"/>
    <property type="evidence" value="ECO:0007669"/>
    <property type="project" value="InterPro"/>
</dbReference>
<sequence length="373" mass="41537">MARPHAAAIVEDAWHRQVDRALRRRHWTNRVIGHVGYGSSDFVRVFARVVLSRPKDPPPDDGLREDEPDKKAEKKAGDKTYGGLRSLDGRRRGWRVFFTAPAMDVPVTVTVGDHRAHGRSDRSGHVDLTFRGTGLDAGWHSATVEAQNSEPVQVPIFVVGDDVTFGIVSDIDDTVISTSLPRMFLAAYNTFVKHEGTRRVVPGMAPLYRALLAEHPGAPTVYVSTGAWNTAPPLTRFLKNHGYPMGPLLLTDWGPTNTGWFRSGRQHKRACLDRLARDFPHIRWVLVGDDGQHDLEVYSDFSEARPECIEAVAIRQLTPTEQMLSHGIPVPTDELTRNPRTPREIPIYYAPDGFGLLRILRQAGKVSEAAEPG</sequence>
<dbReference type="Proteomes" id="UP000317893">
    <property type="component" value="Unassembled WGS sequence"/>
</dbReference>
<dbReference type="PANTHER" id="PTHR28208">
    <property type="entry name" value="PHOSPHATIDATE PHOSPHATASE APP1"/>
    <property type="match status" value="1"/>
</dbReference>
<gene>
    <name evidence="3" type="ORF">FB458_1374</name>
</gene>
<dbReference type="OrthoDB" id="9789875at2"/>
<comment type="caution">
    <text evidence="3">The sequence shown here is derived from an EMBL/GenBank/DDBJ whole genome shotgun (WGS) entry which is preliminary data.</text>
</comment>
<dbReference type="PANTHER" id="PTHR28208:SF3">
    <property type="entry name" value="PHOSPHATIDATE PHOSPHATASE APP1"/>
    <property type="match status" value="1"/>
</dbReference>
<name>A0A542DYW4_9MICO</name>
<protein>
    <submittedName>
        <fullName evidence="3">Phosphatidate phosphatase APP1</fullName>
    </submittedName>
</protein>
<keyword evidence="4" id="KW-1185">Reference proteome</keyword>
<reference evidence="3 4" key="1">
    <citation type="submission" date="2019-06" db="EMBL/GenBank/DDBJ databases">
        <title>Sequencing the genomes of 1000 actinobacteria strains.</title>
        <authorList>
            <person name="Klenk H.-P."/>
        </authorList>
    </citation>
    <scope>NUCLEOTIDE SEQUENCE [LARGE SCALE GENOMIC DNA]</scope>
    <source>
        <strain evidence="3 4">DSM 18607</strain>
    </source>
</reference>
<dbReference type="EMBL" id="VFMN01000001">
    <property type="protein sequence ID" value="TQJ08290.1"/>
    <property type="molecule type" value="Genomic_DNA"/>
</dbReference>
<evidence type="ECO:0000259" key="2">
    <source>
        <dbReference type="Pfam" id="PF09949"/>
    </source>
</evidence>
<dbReference type="AlphaFoldDB" id="A0A542DYW4"/>
<dbReference type="InterPro" id="IPR052935">
    <property type="entry name" value="Mg2+_PAP"/>
</dbReference>